<evidence type="ECO:0000313" key="4">
    <source>
        <dbReference type="WBParaSite" id="scf7180000416927.g781"/>
    </source>
</evidence>
<feature type="compositionally biased region" description="Basic residues" evidence="1">
    <location>
        <begin position="261"/>
        <end position="273"/>
    </location>
</feature>
<dbReference type="WBParaSite" id="scf7180000416927.g781">
    <property type="protein sequence ID" value="scf7180000416927.g781"/>
    <property type="gene ID" value="scf7180000416927.g781"/>
</dbReference>
<feature type="signal peptide" evidence="2">
    <location>
        <begin position="1"/>
        <end position="23"/>
    </location>
</feature>
<feature type="region of interest" description="Disordered" evidence="1">
    <location>
        <begin position="250"/>
        <end position="273"/>
    </location>
</feature>
<accession>A0A915NCA6</accession>
<dbReference type="Proteomes" id="UP000887560">
    <property type="component" value="Unplaced"/>
</dbReference>
<proteinExistence type="predicted"/>
<dbReference type="AlphaFoldDB" id="A0A915NCA6"/>
<evidence type="ECO:0000256" key="2">
    <source>
        <dbReference type="SAM" id="SignalP"/>
    </source>
</evidence>
<feature type="chain" id="PRO_5037495752" evidence="2">
    <location>
        <begin position="24"/>
        <end position="273"/>
    </location>
</feature>
<keyword evidence="3" id="KW-1185">Reference proteome</keyword>
<protein>
    <submittedName>
        <fullName evidence="4">Uncharacterized protein</fullName>
    </submittedName>
</protein>
<evidence type="ECO:0000313" key="3">
    <source>
        <dbReference type="Proteomes" id="UP000887560"/>
    </source>
</evidence>
<organism evidence="3 4">
    <name type="scientific">Meloidogyne floridensis</name>
    <dbReference type="NCBI Taxonomy" id="298350"/>
    <lineage>
        <taxon>Eukaryota</taxon>
        <taxon>Metazoa</taxon>
        <taxon>Ecdysozoa</taxon>
        <taxon>Nematoda</taxon>
        <taxon>Chromadorea</taxon>
        <taxon>Rhabditida</taxon>
        <taxon>Tylenchina</taxon>
        <taxon>Tylenchomorpha</taxon>
        <taxon>Tylenchoidea</taxon>
        <taxon>Meloidogynidae</taxon>
        <taxon>Meloidogyninae</taxon>
        <taxon>Meloidogyne</taxon>
    </lineage>
</organism>
<name>A0A915NCA6_9BILA</name>
<reference evidence="4" key="1">
    <citation type="submission" date="2022-11" db="UniProtKB">
        <authorList>
            <consortium name="WormBaseParasite"/>
        </authorList>
    </citation>
    <scope>IDENTIFICATION</scope>
</reference>
<evidence type="ECO:0000256" key="1">
    <source>
        <dbReference type="SAM" id="MobiDB-lite"/>
    </source>
</evidence>
<sequence>MLSKFRPKSVVLLMLFLVIKCKGSGIYGEIELGGYTDEIEVVGEEGIEEAPIYESMITGSGHQEDGGLDHKFVLEADLYNKAHENIKNDLLISYKIYKICLDIKHYFTELEDEVKSLCNGKQKNLFQKLGKSLGKKMNMFLKKKSSDEEIDISKRSFVKKFGKMYQLYNIAGSQKEKGKNKGIYNKKDVEKMIDDLEEHKEKGGSKEKDYVSPFMIEEIEASSSDLKPLGREKARSLSFDERAKTIADMAKFERSATTTGGRKKGKTVRLGGK</sequence>
<keyword evidence="2" id="KW-0732">Signal</keyword>